<feature type="domain" description="Resolvase/invertase-type recombinase catalytic" evidence="7">
    <location>
        <begin position="4"/>
        <end position="139"/>
    </location>
</feature>
<proteinExistence type="inferred from homology"/>
<dbReference type="InterPro" id="IPR036162">
    <property type="entry name" value="Resolvase-like_N_sf"/>
</dbReference>
<keyword evidence="2" id="KW-0229">DNA integration</keyword>
<dbReference type="Proteomes" id="UP000567186">
    <property type="component" value="Unassembled WGS sequence"/>
</dbReference>
<dbReference type="Pfam" id="PF00239">
    <property type="entry name" value="Resolvase"/>
    <property type="match status" value="1"/>
</dbReference>
<dbReference type="OrthoDB" id="9786476at2"/>
<evidence type="ECO:0000256" key="3">
    <source>
        <dbReference type="ARBA" id="ARBA00023125"/>
    </source>
</evidence>
<keyword evidence="3" id="KW-0238">DNA-binding</keyword>
<name>A0A7Y0RC72_9GAMM</name>
<dbReference type="Pfam" id="PF02796">
    <property type="entry name" value="HTH_7"/>
    <property type="match status" value="1"/>
</dbReference>
<dbReference type="SUPFAM" id="SSF53041">
    <property type="entry name" value="Resolvase-like"/>
    <property type="match status" value="1"/>
</dbReference>
<dbReference type="InterPro" id="IPR050639">
    <property type="entry name" value="SSR_resolvase"/>
</dbReference>
<sequence length="185" mass="21158">MNGHHVAYIRVSSVDQNTDRQLADAGIEFDMTFTDRVSGKDRNRPELRACLKHIRKGDYLHVHSIDRLARNMVDLLEIVEEVTERGVTIQFHKEKLVFTGEENPFQRLQLQMMGAFAEFERAMINERQREGIAAARKKGKQIGAKPKLTPEQVEEIRSRVTAGEQKKALAHEFGVSRQTLYTALA</sequence>
<dbReference type="PANTHER" id="PTHR30461">
    <property type="entry name" value="DNA-INVERTASE FROM LAMBDOID PROPHAGE"/>
    <property type="match status" value="1"/>
</dbReference>
<comment type="caution">
    <text evidence="8">The sequence shown here is derived from an EMBL/GenBank/DDBJ whole genome shotgun (WGS) entry which is preliminary data.</text>
</comment>
<dbReference type="EMBL" id="JABCKY010000001">
    <property type="protein sequence ID" value="NMT63545.1"/>
    <property type="molecule type" value="Genomic_DNA"/>
</dbReference>
<dbReference type="PANTHER" id="PTHR30461:SF26">
    <property type="entry name" value="RESOLVASE HOMOLOG YNEB"/>
    <property type="match status" value="1"/>
</dbReference>
<dbReference type="Gene3D" id="3.40.50.1390">
    <property type="entry name" value="Resolvase, N-terminal catalytic domain"/>
    <property type="match status" value="1"/>
</dbReference>
<dbReference type="InterPro" id="IPR006119">
    <property type="entry name" value="Resolv_N"/>
</dbReference>
<dbReference type="SMART" id="SM00857">
    <property type="entry name" value="Resolvase"/>
    <property type="match status" value="1"/>
</dbReference>
<dbReference type="InterPro" id="IPR009057">
    <property type="entry name" value="Homeodomain-like_sf"/>
</dbReference>
<evidence type="ECO:0000256" key="1">
    <source>
        <dbReference type="ARBA" id="ARBA00009913"/>
    </source>
</evidence>
<comment type="similarity">
    <text evidence="1">Belongs to the site-specific recombinase resolvase family.</text>
</comment>
<feature type="active site" description="O-(5'-phospho-DNA)-serine intermediate" evidence="5 6">
    <location>
        <position position="12"/>
    </location>
</feature>
<organism evidence="8 9">
    <name type="scientific">Marinobacter orientalis</name>
    <dbReference type="NCBI Taxonomy" id="1928859"/>
    <lineage>
        <taxon>Bacteria</taxon>
        <taxon>Pseudomonadati</taxon>
        <taxon>Pseudomonadota</taxon>
        <taxon>Gammaproteobacteria</taxon>
        <taxon>Pseudomonadales</taxon>
        <taxon>Marinobacteraceae</taxon>
        <taxon>Marinobacter</taxon>
    </lineage>
</organism>
<evidence type="ECO:0000256" key="5">
    <source>
        <dbReference type="PIRSR" id="PIRSR606118-50"/>
    </source>
</evidence>
<dbReference type="InterPro" id="IPR006120">
    <property type="entry name" value="Resolvase_HTH_dom"/>
</dbReference>
<dbReference type="SUPFAM" id="SSF46689">
    <property type="entry name" value="Homeodomain-like"/>
    <property type="match status" value="1"/>
</dbReference>
<keyword evidence="9" id="KW-1185">Reference proteome</keyword>
<dbReference type="CDD" id="cd03768">
    <property type="entry name" value="SR_ResInv"/>
    <property type="match status" value="1"/>
</dbReference>
<evidence type="ECO:0000259" key="7">
    <source>
        <dbReference type="PROSITE" id="PS51736"/>
    </source>
</evidence>
<keyword evidence="4" id="KW-0233">DNA recombination</keyword>
<dbReference type="GO" id="GO:0003677">
    <property type="term" value="F:DNA binding"/>
    <property type="evidence" value="ECO:0007669"/>
    <property type="project" value="UniProtKB-KW"/>
</dbReference>
<dbReference type="RefSeq" id="WP_135955958.1">
    <property type="nucleotide sequence ID" value="NZ_JABCKY010000001.1"/>
</dbReference>
<evidence type="ECO:0000256" key="4">
    <source>
        <dbReference type="ARBA" id="ARBA00023172"/>
    </source>
</evidence>
<evidence type="ECO:0000313" key="8">
    <source>
        <dbReference type="EMBL" id="NMT63545.1"/>
    </source>
</evidence>
<dbReference type="CDD" id="cd00569">
    <property type="entry name" value="HTH_Hin_like"/>
    <property type="match status" value="1"/>
</dbReference>
<evidence type="ECO:0000256" key="2">
    <source>
        <dbReference type="ARBA" id="ARBA00022908"/>
    </source>
</evidence>
<evidence type="ECO:0000256" key="6">
    <source>
        <dbReference type="PROSITE-ProRule" id="PRU10137"/>
    </source>
</evidence>
<dbReference type="PROSITE" id="PS51736">
    <property type="entry name" value="RECOMBINASES_3"/>
    <property type="match status" value="1"/>
</dbReference>
<protein>
    <submittedName>
        <fullName evidence="8">Recombinase family protein</fullName>
    </submittedName>
</protein>
<dbReference type="GO" id="GO:0000150">
    <property type="term" value="F:DNA strand exchange activity"/>
    <property type="evidence" value="ECO:0007669"/>
    <property type="project" value="InterPro"/>
</dbReference>
<evidence type="ECO:0000313" key="9">
    <source>
        <dbReference type="Proteomes" id="UP000567186"/>
    </source>
</evidence>
<dbReference type="Gene3D" id="1.10.10.60">
    <property type="entry name" value="Homeodomain-like"/>
    <property type="match status" value="1"/>
</dbReference>
<accession>A0A7Y0RC72</accession>
<dbReference type="AlphaFoldDB" id="A0A7Y0RC72"/>
<dbReference type="GO" id="GO:0015074">
    <property type="term" value="P:DNA integration"/>
    <property type="evidence" value="ECO:0007669"/>
    <property type="project" value="UniProtKB-KW"/>
</dbReference>
<gene>
    <name evidence="8" type="ORF">HIU99_08020</name>
</gene>
<reference evidence="8 9" key="1">
    <citation type="submission" date="2020-04" db="EMBL/GenBank/DDBJ databases">
        <title>Marinobacter oceani sp. nov., isolated from marine solar saltern.</title>
        <authorList>
            <person name="Chen X.-Y."/>
        </authorList>
    </citation>
    <scope>NUCLEOTIDE SEQUENCE [LARGE SCALE GENOMIC DNA]</scope>
    <source>
        <strain evidence="8 9">W62</strain>
    </source>
</reference>
<dbReference type="PROSITE" id="PS00397">
    <property type="entry name" value="RECOMBINASES_1"/>
    <property type="match status" value="1"/>
</dbReference>
<dbReference type="InterPro" id="IPR006118">
    <property type="entry name" value="Recombinase_CS"/>
</dbReference>